<reference evidence="3 4" key="1">
    <citation type="submission" date="2014-08" db="EMBL/GenBank/DDBJ databases">
        <authorList>
            <person name="Hassan Y.I."/>
            <person name="Lepp D."/>
            <person name="Zhou T."/>
        </authorList>
    </citation>
    <scope>NUCLEOTIDE SEQUENCE [LARGE SCALE GENOMIC DNA]</scope>
    <source>
        <strain evidence="3 4">IFO13584</strain>
    </source>
</reference>
<evidence type="ECO:0000259" key="1">
    <source>
        <dbReference type="Pfam" id="PF02541"/>
    </source>
</evidence>
<dbReference type="InterPro" id="IPR043129">
    <property type="entry name" value="ATPase_NBD"/>
</dbReference>
<gene>
    <name evidence="3" type="ORF">JP75_25655</name>
</gene>
<evidence type="ECO:0000313" key="4">
    <source>
        <dbReference type="Proteomes" id="UP000028981"/>
    </source>
</evidence>
<dbReference type="GO" id="GO:0016462">
    <property type="term" value="F:pyrophosphatase activity"/>
    <property type="evidence" value="ECO:0007669"/>
    <property type="project" value="TreeGrafter"/>
</dbReference>
<evidence type="ECO:0000313" key="3">
    <source>
        <dbReference type="EMBL" id="KFL25861.1"/>
    </source>
</evidence>
<feature type="non-terminal residue" evidence="3">
    <location>
        <position position="210"/>
    </location>
</feature>
<proteinExistence type="predicted"/>
<dbReference type="PANTHER" id="PTHR30005:SF0">
    <property type="entry name" value="RETROGRADE REGULATION PROTEIN 2"/>
    <property type="match status" value="1"/>
</dbReference>
<dbReference type="Proteomes" id="UP000028981">
    <property type="component" value="Unassembled WGS sequence"/>
</dbReference>
<sequence>IGGTWRSLAKVYQVQRRYPLHMVQHYTVKGPDLAKLCDAIVEAAETNKPYPGMDTTSSSRRDLIPFGAAVLGEVVKAGNFKNVVFSALGVREGYLYGLLDAAEQQVDPLVQAAEEISVLRSRSPLHAHDLVGFTDNFLSAIGFAETEEERRLRRVACLISDIGWRGHPDYRGEQSIDMVAYGSMTGVDHPGRAFLAEVLAVRYMGLKQKS</sequence>
<dbReference type="PANTHER" id="PTHR30005">
    <property type="entry name" value="EXOPOLYPHOSPHATASE"/>
    <property type="match status" value="1"/>
</dbReference>
<dbReference type="Gene3D" id="1.10.3210.10">
    <property type="entry name" value="Hypothetical protein af1432"/>
    <property type="match status" value="1"/>
</dbReference>
<accession>A0A087LMK8</accession>
<keyword evidence="4" id="KW-1185">Reference proteome</keyword>
<dbReference type="SUPFAM" id="SSF53067">
    <property type="entry name" value="Actin-like ATPase domain"/>
    <property type="match status" value="1"/>
</dbReference>
<dbReference type="InterPro" id="IPR003695">
    <property type="entry name" value="Ppx_GppA_N"/>
</dbReference>
<dbReference type="Pfam" id="PF21697">
    <property type="entry name" value="Ppx_C"/>
    <property type="match status" value="1"/>
</dbReference>
<dbReference type="EMBL" id="JQGC01000096">
    <property type="protein sequence ID" value="KFL25861.1"/>
    <property type="molecule type" value="Genomic_DNA"/>
</dbReference>
<dbReference type="AlphaFoldDB" id="A0A087LMK8"/>
<feature type="domain" description="Ppx/GppA phosphatase N-terminal" evidence="1">
    <location>
        <begin position="3"/>
        <end position="100"/>
    </location>
</feature>
<comment type="caution">
    <text evidence="3">The sequence shown here is derived from an EMBL/GenBank/DDBJ whole genome shotgun (WGS) entry which is preliminary data.</text>
</comment>
<protein>
    <submittedName>
        <fullName evidence="3">Uncharacterized protein</fullName>
    </submittedName>
</protein>
<feature type="non-terminal residue" evidence="3">
    <location>
        <position position="1"/>
    </location>
</feature>
<dbReference type="Pfam" id="PF02541">
    <property type="entry name" value="Ppx-GppA"/>
    <property type="match status" value="1"/>
</dbReference>
<dbReference type="SUPFAM" id="SSF109604">
    <property type="entry name" value="HD-domain/PDEase-like"/>
    <property type="match status" value="1"/>
</dbReference>
<name>A0A087LMK8_9HYPH</name>
<dbReference type="STRING" id="46914.JP75_25655"/>
<feature type="domain" description="Exopolyphosphatase C-terminal" evidence="2">
    <location>
        <begin position="109"/>
        <end position="209"/>
    </location>
</feature>
<evidence type="ECO:0000259" key="2">
    <source>
        <dbReference type="Pfam" id="PF21697"/>
    </source>
</evidence>
<organism evidence="3 4">
    <name type="scientific">Devosia riboflavina</name>
    <dbReference type="NCBI Taxonomy" id="46914"/>
    <lineage>
        <taxon>Bacteria</taxon>
        <taxon>Pseudomonadati</taxon>
        <taxon>Pseudomonadota</taxon>
        <taxon>Alphaproteobacteria</taxon>
        <taxon>Hyphomicrobiales</taxon>
        <taxon>Devosiaceae</taxon>
        <taxon>Devosia</taxon>
    </lineage>
</organism>
<dbReference type="Gene3D" id="3.30.420.150">
    <property type="entry name" value="Exopolyphosphatase. Domain 2"/>
    <property type="match status" value="1"/>
</dbReference>
<dbReference type="InterPro" id="IPR048951">
    <property type="entry name" value="Ppx_C"/>
</dbReference>
<dbReference type="InterPro" id="IPR050273">
    <property type="entry name" value="GppA/Ppx_hydrolase"/>
</dbReference>